<dbReference type="EMBL" id="MT143845">
    <property type="protein sequence ID" value="QJB03426.1"/>
    <property type="molecule type" value="Genomic_DNA"/>
</dbReference>
<organism evidence="1">
    <name type="scientific">viral metagenome</name>
    <dbReference type="NCBI Taxonomy" id="1070528"/>
    <lineage>
        <taxon>unclassified sequences</taxon>
        <taxon>metagenomes</taxon>
        <taxon>organismal metagenomes</taxon>
    </lineage>
</organism>
<evidence type="ECO:0000313" key="1">
    <source>
        <dbReference type="EMBL" id="QJB00042.1"/>
    </source>
</evidence>
<reference evidence="1" key="1">
    <citation type="submission" date="2020-03" db="EMBL/GenBank/DDBJ databases">
        <title>The deep terrestrial virosphere.</title>
        <authorList>
            <person name="Holmfeldt K."/>
            <person name="Nilsson E."/>
            <person name="Simone D."/>
            <person name="Lopez-Fernandez M."/>
            <person name="Wu X."/>
            <person name="de Brujin I."/>
            <person name="Lundin D."/>
            <person name="Andersson A."/>
            <person name="Bertilsson S."/>
            <person name="Dopson M."/>
        </authorList>
    </citation>
    <scope>NUCLEOTIDE SEQUENCE</scope>
    <source>
        <strain evidence="1">MM171A00709</strain>
        <strain evidence="2">MM171B00719</strain>
    </source>
</reference>
<evidence type="ECO:0000313" key="2">
    <source>
        <dbReference type="EMBL" id="QJB03426.1"/>
    </source>
</evidence>
<dbReference type="AlphaFoldDB" id="A0A6M3M4W9"/>
<name>A0A6M3M4W9_9ZZZZ</name>
<proteinExistence type="predicted"/>
<gene>
    <name evidence="1" type="ORF">MM171A00709_0007</name>
    <name evidence="2" type="ORF">MM171B00719_0016</name>
</gene>
<accession>A0A6M3M4W9</accession>
<dbReference type="EMBL" id="MT143679">
    <property type="protein sequence ID" value="QJB00042.1"/>
    <property type="molecule type" value="Genomic_DNA"/>
</dbReference>
<protein>
    <submittedName>
        <fullName evidence="1">Uncharacterized protein</fullName>
    </submittedName>
</protein>
<sequence length="87" mass="10362">MHYQSCLRIGTARPIYDNRSCIRTDYKDALARFERFKEYWINRVLKYGDKAISADFTLYNSKGLKELTEKILINPINQTFYTLEVTK</sequence>